<sequence length="198" mass="21608">MRGLRLEVFGSADRVAEGTVVTDLTALEEARLAAYEQGYAAGWDDAATATTDEHSRLKLDLARNLQALGFTYHEARLHVLRGVEPLLQDIVTRLLPEMARAALAPLVLESLMPLAERMADTPVTLVISPAARAAAESLIDRTCSLPLTLLEEPSLGEGQAYLRLGDSETRIDLDRAIADITAALRGFYDLTEKERKHG</sequence>
<keyword evidence="1" id="KW-0282">Flagellum</keyword>
<comment type="caution">
    <text evidence="1">The sequence shown here is derived from an EMBL/GenBank/DDBJ whole genome shotgun (WGS) entry which is preliminary data.</text>
</comment>
<keyword evidence="1" id="KW-0966">Cell projection</keyword>
<reference evidence="1" key="1">
    <citation type="submission" date="2020-05" db="EMBL/GenBank/DDBJ databases">
        <title>Fertoebacter nigrum gen. nov., sp. nov., a new member of the family Rhodobacteraceae.</title>
        <authorList>
            <person name="Szuroczki S."/>
            <person name="Abbaszade G."/>
            <person name="Buni D."/>
            <person name="Schumann P."/>
            <person name="Toth E."/>
        </authorList>
    </citation>
    <scope>NUCLEOTIDE SEQUENCE</scope>
    <source>
        <strain evidence="1">RG-N-1a</strain>
    </source>
</reference>
<dbReference type="Proteomes" id="UP000484076">
    <property type="component" value="Unassembled WGS sequence"/>
</dbReference>
<keyword evidence="1" id="KW-0969">Cilium</keyword>
<evidence type="ECO:0000313" key="2">
    <source>
        <dbReference type="Proteomes" id="UP000484076"/>
    </source>
</evidence>
<protein>
    <submittedName>
        <fullName evidence="1">Flagellar biosynthesis protein</fullName>
    </submittedName>
</protein>
<keyword evidence="2" id="KW-1185">Reference proteome</keyword>
<dbReference type="EMBL" id="WHUT02000004">
    <property type="protein sequence ID" value="NUB44597.1"/>
    <property type="molecule type" value="Genomic_DNA"/>
</dbReference>
<dbReference type="RefSeq" id="WP_174539701.1">
    <property type="nucleotide sequence ID" value="NZ_WHUT02000004.1"/>
</dbReference>
<dbReference type="AlphaFoldDB" id="A0A8X8H1S4"/>
<gene>
    <name evidence="1" type="ORF">GEU84_009405</name>
</gene>
<organism evidence="1 2">
    <name type="scientific">Fertoeibacter niger</name>
    <dbReference type="NCBI Taxonomy" id="2656921"/>
    <lineage>
        <taxon>Bacteria</taxon>
        <taxon>Pseudomonadati</taxon>
        <taxon>Pseudomonadota</taxon>
        <taxon>Alphaproteobacteria</taxon>
        <taxon>Rhodobacterales</taxon>
        <taxon>Paracoccaceae</taxon>
        <taxon>Fertoeibacter</taxon>
    </lineage>
</organism>
<evidence type="ECO:0000313" key="1">
    <source>
        <dbReference type="EMBL" id="NUB44597.1"/>
    </source>
</evidence>
<name>A0A8X8H1S4_9RHOB</name>
<accession>A0A8X8H1S4</accession>
<proteinExistence type="predicted"/>